<protein>
    <recommendedName>
        <fullName evidence="1">O-methyltransferase C-terminal domain-containing protein</fullName>
    </recommendedName>
</protein>
<reference evidence="2" key="1">
    <citation type="journal article" date="2021" name="Nat. Commun.">
        <title>Genetic determinants of endophytism in the Arabidopsis root mycobiome.</title>
        <authorList>
            <person name="Mesny F."/>
            <person name="Miyauchi S."/>
            <person name="Thiergart T."/>
            <person name="Pickel B."/>
            <person name="Atanasova L."/>
            <person name="Karlsson M."/>
            <person name="Huettel B."/>
            <person name="Barry K.W."/>
            <person name="Haridas S."/>
            <person name="Chen C."/>
            <person name="Bauer D."/>
            <person name="Andreopoulos W."/>
            <person name="Pangilinan J."/>
            <person name="LaButti K."/>
            <person name="Riley R."/>
            <person name="Lipzen A."/>
            <person name="Clum A."/>
            <person name="Drula E."/>
            <person name="Henrissat B."/>
            <person name="Kohler A."/>
            <person name="Grigoriev I.V."/>
            <person name="Martin F.M."/>
            <person name="Hacquard S."/>
        </authorList>
    </citation>
    <scope>NUCLEOTIDE SEQUENCE</scope>
    <source>
        <strain evidence="2">MPI-CAGE-CH-0235</strain>
    </source>
</reference>
<dbReference type="Pfam" id="PF00891">
    <property type="entry name" value="Methyltransf_2"/>
    <property type="match status" value="1"/>
</dbReference>
<proteinExistence type="predicted"/>
<dbReference type="GO" id="GO:0008171">
    <property type="term" value="F:O-methyltransferase activity"/>
    <property type="evidence" value="ECO:0007669"/>
    <property type="project" value="InterPro"/>
</dbReference>
<organism evidence="2 3">
    <name type="scientific">Stachybotrys elegans</name>
    <dbReference type="NCBI Taxonomy" id="80388"/>
    <lineage>
        <taxon>Eukaryota</taxon>
        <taxon>Fungi</taxon>
        <taxon>Dikarya</taxon>
        <taxon>Ascomycota</taxon>
        <taxon>Pezizomycotina</taxon>
        <taxon>Sordariomycetes</taxon>
        <taxon>Hypocreomycetidae</taxon>
        <taxon>Hypocreales</taxon>
        <taxon>Stachybotryaceae</taxon>
        <taxon>Stachybotrys</taxon>
    </lineage>
</organism>
<name>A0A8K0SIU6_9HYPO</name>
<dbReference type="SUPFAM" id="SSF53335">
    <property type="entry name" value="S-adenosyl-L-methionine-dependent methyltransferases"/>
    <property type="match status" value="1"/>
</dbReference>
<evidence type="ECO:0000259" key="1">
    <source>
        <dbReference type="Pfam" id="PF00891"/>
    </source>
</evidence>
<dbReference type="Gene3D" id="3.40.50.150">
    <property type="entry name" value="Vaccinia Virus protein VP39"/>
    <property type="match status" value="1"/>
</dbReference>
<dbReference type="AlphaFoldDB" id="A0A8K0SIU6"/>
<sequence>MPAYLALPQYLRDHNYQLPLDKADTPLALGHGLAPGETFFDFVRSNPKNAAYFNKFMKVHRTGVQTWLDKPEIMNKILQNSIRGNLASHDVPKFIFVDVGGGMGQQCKALLARYPTLSGRVMLQDLHEVVSKADVGKNVEIMAIDFFKSQPGHRRITCEAFYVTGRMLRAASFFSTSGVQ</sequence>
<feature type="domain" description="O-methyltransferase C-terminal" evidence="1">
    <location>
        <begin position="95"/>
        <end position="149"/>
    </location>
</feature>
<comment type="caution">
    <text evidence="2">The sequence shown here is derived from an EMBL/GenBank/DDBJ whole genome shotgun (WGS) entry which is preliminary data.</text>
</comment>
<dbReference type="PANTHER" id="PTHR43712:SF1">
    <property type="entry name" value="HYPOTHETICAL O-METHYLTRANSFERASE (EUROFUNG)-RELATED"/>
    <property type="match status" value="1"/>
</dbReference>
<evidence type="ECO:0000313" key="2">
    <source>
        <dbReference type="EMBL" id="KAH7309201.1"/>
    </source>
</evidence>
<keyword evidence="3" id="KW-1185">Reference proteome</keyword>
<dbReference type="PANTHER" id="PTHR43712">
    <property type="entry name" value="PUTATIVE (AFU_ORTHOLOGUE AFUA_4G14580)-RELATED"/>
    <property type="match status" value="1"/>
</dbReference>
<dbReference type="InterPro" id="IPR029063">
    <property type="entry name" value="SAM-dependent_MTases_sf"/>
</dbReference>
<gene>
    <name evidence="2" type="ORF">B0I35DRAFT_482927</name>
</gene>
<dbReference type="EMBL" id="JAGPNK010000014">
    <property type="protein sequence ID" value="KAH7309201.1"/>
    <property type="molecule type" value="Genomic_DNA"/>
</dbReference>
<accession>A0A8K0SIU6</accession>
<dbReference type="OrthoDB" id="2410195at2759"/>
<evidence type="ECO:0000313" key="3">
    <source>
        <dbReference type="Proteomes" id="UP000813444"/>
    </source>
</evidence>
<dbReference type="Proteomes" id="UP000813444">
    <property type="component" value="Unassembled WGS sequence"/>
</dbReference>
<dbReference type="InterPro" id="IPR001077">
    <property type="entry name" value="COMT_C"/>
</dbReference>